<dbReference type="AlphaFoldDB" id="A0A347ZT80"/>
<feature type="transmembrane region" description="Helical" evidence="1">
    <location>
        <begin position="6"/>
        <end position="27"/>
    </location>
</feature>
<accession>A0A347ZT80</accession>
<reference evidence="2 3" key="1">
    <citation type="submission" date="2018-08" db="EMBL/GenBank/DDBJ databases">
        <title>Genomic Encyclopedia of Type Strains, Phase IV (KMG-IV): sequencing the most valuable type-strain genomes for metagenomic binning, comparative biology and taxonomic classification.</title>
        <authorList>
            <person name="Goeker M."/>
        </authorList>
    </citation>
    <scope>NUCLEOTIDE SEQUENCE [LARGE SCALE GENOMIC DNA]</scope>
    <source>
        <strain evidence="2 3">DSM 23923</strain>
    </source>
</reference>
<dbReference type="Proteomes" id="UP000256388">
    <property type="component" value="Unassembled WGS sequence"/>
</dbReference>
<proteinExistence type="predicted"/>
<protein>
    <recommendedName>
        <fullName evidence="4">Membrane protein YeaQ/YmgE (Transglycosylase-associated protein family)</fullName>
    </recommendedName>
</protein>
<evidence type="ECO:0000313" key="2">
    <source>
        <dbReference type="EMBL" id="REG10914.1"/>
    </source>
</evidence>
<dbReference type="EMBL" id="QUMS01000001">
    <property type="protein sequence ID" value="REG10914.1"/>
    <property type="molecule type" value="Genomic_DNA"/>
</dbReference>
<gene>
    <name evidence="2" type="ORF">DFR64_0782</name>
</gene>
<feature type="transmembrane region" description="Helical" evidence="1">
    <location>
        <begin position="34"/>
        <end position="52"/>
    </location>
</feature>
<keyword evidence="1" id="KW-1133">Transmembrane helix</keyword>
<evidence type="ECO:0000313" key="3">
    <source>
        <dbReference type="Proteomes" id="UP000256388"/>
    </source>
</evidence>
<keyword evidence="1" id="KW-0812">Transmembrane</keyword>
<keyword evidence="1" id="KW-0472">Membrane</keyword>
<evidence type="ECO:0008006" key="4">
    <source>
        <dbReference type="Google" id="ProtNLM"/>
    </source>
</evidence>
<evidence type="ECO:0000256" key="1">
    <source>
        <dbReference type="SAM" id="Phobius"/>
    </source>
</evidence>
<feature type="transmembrane region" description="Helical" evidence="1">
    <location>
        <begin position="64"/>
        <end position="84"/>
    </location>
</feature>
<sequence length="93" mass="10393">MFNMTFPTFILGSMIAWLIGALVHLVAGGKLLRLVFCLIFSWIGFWSGNYFGNNLGLNILQYGQINYGPALLLSVIAALFGFWLSGENREEDE</sequence>
<name>A0A347ZT80_9CHLR</name>
<organism evidence="2 3">
    <name type="scientific">Pelolinea submarina</name>
    <dbReference type="NCBI Taxonomy" id="913107"/>
    <lineage>
        <taxon>Bacteria</taxon>
        <taxon>Bacillati</taxon>
        <taxon>Chloroflexota</taxon>
        <taxon>Anaerolineae</taxon>
        <taxon>Anaerolineales</taxon>
        <taxon>Anaerolineaceae</taxon>
        <taxon>Pelolinea</taxon>
    </lineage>
</organism>
<dbReference type="RefSeq" id="WP_116224065.1">
    <property type="nucleotide sequence ID" value="NZ_AP018437.1"/>
</dbReference>
<keyword evidence="3" id="KW-1185">Reference proteome</keyword>
<comment type="caution">
    <text evidence="2">The sequence shown here is derived from an EMBL/GenBank/DDBJ whole genome shotgun (WGS) entry which is preliminary data.</text>
</comment>